<organism evidence="3 4">
    <name type="scientific">Coprinopsis marcescibilis</name>
    <name type="common">Agaric fungus</name>
    <name type="synonym">Psathyrella marcescibilis</name>
    <dbReference type="NCBI Taxonomy" id="230819"/>
    <lineage>
        <taxon>Eukaryota</taxon>
        <taxon>Fungi</taxon>
        <taxon>Dikarya</taxon>
        <taxon>Basidiomycota</taxon>
        <taxon>Agaricomycotina</taxon>
        <taxon>Agaricomycetes</taxon>
        <taxon>Agaricomycetidae</taxon>
        <taxon>Agaricales</taxon>
        <taxon>Agaricineae</taxon>
        <taxon>Psathyrellaceae</taxon>
        <taxon>Coprinopsis</taxon>
    </lineage>
</organism>
<feature type="compositionally biased region" description="Polar residues" evidence="2">
    <location>
        <begin position="557"/>
        <end position="613"/>
    </location>
</feature>
<evidence type="ECO:0000256" key="1">
    <source>
        <dbReference type="SAM" id="Coils"/>
    </source>
</evidence>
<dbReference type="CDD" id="cd14686">
    <property type="entry name" value="bZIP"/>
    <property type="match status" value="1"/>
</dbReference>
<feature type="compositionally biased region" description="Low complexity" evidence="2">
    <location>
        <begin position="538"/>
        <end position="556"/>
    </location>
</feature>
<feature type="region of interest" description="Disordered" evidence="2">
    <location>
        <begin position="333"/>
        <end position="382"/>
    </location>
</feature>
<dbReference type="AlphaFoldDB" id="A0A5C3KZX5"/>
<proteinExistence type="predicted"/>
<feature type="compositionally biased region" description="Polar residues" evidence="2">
    <location>
        <begin position="478"/>
        <end position="537"/>
    </location>
</feature>
<name>A0A5C3KZX5_COPMA</name>
<feature type="region of interest" description="Disordered" evidence="2">
    <location>
        <begin position="649"/>
        <end position="707"/>
    </location>
</feature>
<feature type="compositionally biased region" description="Low complexity" evidence="2">
    <location>
        <begin position="458"/>
        <end position="477"/>
    </location>
</feature>
<sequence>MSPDSEDISSFGDELSDISVDIGISNRKTQKFTGWANNPTLSWLGSSRARAQSKDSQGSLDRREGRVSHSSESHINASSLDAHTLKKAKNRAYLSVCDKLDDCKDRLAALKDRVKRMEEDMEKLKEENKRLNNMGVDQSTLQAILDRIDELAGGGLRQAKRKEFAMPSTLVDDEDFQEEVKWKKGEWTPDASDGVGSGEIKGTGPQGGKRAVKLPSYFFYYKGPDAGKPVDLDDYQALRRAFRAALADLIALPDSPVYRQWGSNGEFVHTTLYNTLCHAFPWVHSHNDWKLHQFLQDQHGQMYRGIIASRGLKAAADSEDEVEVVSPPDAVVPAKCKRTTKNPKPSKKSKTAVPETITPPPSNSNSPNSSVSSLPQEEDTCPDVRDFGQVRIQQHRLSSNIAGELNIDMEDIEDGGLLRQECAPSINQQQQQPAQQGGAPLSVNGQQQGGPSTSLANEQQGGPSASSSEQQGSPSMSLLNEQQGGPSALPSNEQQGGPSVSSSEQQAGPSVSSSKQQAGPSASSSEQQGGPSTSSNEQQGGPSASSSKQQGSPSTSLLNEQQGSSSALPSNEQQGGPSVSSSEQQGGPSASSNKQQGGPSASPSNTTPSLSANKQREHQGGPQNTNPAARSLFASCSQGFSTASEFLANSGSLSRPGVQNGLNKENEAPSAGAGASGTKRKKAANGEGPYRRPTPAMCKGEGKGNNLFSRNWAVFPEVKGSKDNRTKLAMKAAWDGLSPSEQGMWEAKAKDSTAPNPSRFIEL</sequence>
<feature type="compositionally biased region" description="Polar residues" evidence="2">
    <location>
        <begin position="621"/>
        <end position="632"/>
    </location>
</feature>
<feature type="compositionally biased region" description="Basic and acidic residues" evidence="2">
    <location>
        <begin position="60"/>
        <end position="72"/>
    </location>
</feature>
<evidence type="ECO:0000256" key="2">
    <source>
        <dbReference type="SAM" id="MobiDB-lite"/>
    </source>
</evidence>
<reference evidence="3 4" key="1">
    <citation type="journal article" date="2019" name="Nat. Ecol. Evol.">
        <title>Megaphylogeny resolves global patterns of mushroom evolution.</title>
        <authorList>
            <person name="Varga T."/>
            <person name="Krizsan K."/>
            <person name="Foldi C."/>
            <person name="Dima B."/>
            <person name="Sanchez-Garcia M."/>
            <person name="Sanchez-Ramirez S."/>
            <person name="Szollosi G.J."/>
            <person name="Szarkandi J.G."/>
            <person name="Papp V."/>
            <person name="Albert L."/>
            <person name="Andreopoulos W."/>
            <person name="Angelini C."/>
            <person name="Antonin V."/>
            <person name="Barry K.W."/>
            <person name="Bougher N.L."/>
            <person name="Buchanan P."/>
            <person name="Buyck B."/>
            <person name="Bense V."/>
            <person name="Catcheside P."/>
            <person name="Chovatia M."/>
            <person name="Cooper J."/>
            <person name="Damon W."/>
            <person name="Desjardin D."/>
            <person name="Finy P."/>
            <person name="Geml J."/>
            <person name="Haridas S."/>
            <person name="Hughes K."/>
            <person name="Justo A."/>
            <person name="Karasinski D."/>
            <person name="Kautmanova I."/>
            <person name="Kiss B."/>
            <person name="Kocsube S."/>
            <person name="Kotiranta H."/>
            <person name="LaButti K.M."/>
            <person name="Lechner B.E."/>
            <person name="Liimatainen K."/>
            <person name="Lipzen A."/>
            <person name="Lukacs Z."/>
            <person name="Mihaltcheva S."/>
            <person name="Morgado L.N."/>
            <person name="Niskanen T."/>
            <person name="Noordeloos M.E."/>
            <person name="Ohm R.A."/>
            <person name="Ortiz-Santana B."/>
            <person name="Ovrebo C."/>
            <person name="Racz N."/>
            <person name="Riley R."/>
            <person name="Savchenko A."/>
            <person name="Shiryaev A."/>
            <person name="Soop K."/>
            <person name="Spirin V."/>
            <person name="Szebenyi C."/>
            <person name="Tomsovsky M."/>
            <person name="Tulloss R.E."/>
            <person name="Uehling J."/>
            <person name="Grigoriev I.V."/>
            <person name="Vagvolgyi C."/>
            <person name="Papp T."/>
            <person name="Martin F.M."/>
            <person name="Miettinen O."/>
            <person name="Hibbett D.S."/>
            <person name="Nagy L.G."/>
        </authorList>
    </citation>
    <scope>NUCLEOTIDE SEQUENCE [LARGE SCALE GENOMIC DNA]</scope>
    <source>
        <strain evidence="3 4">CBS 121175</strain>
    </source>
</reference>
<feature type="compositionally biased region" description="Low complexity" evidence="2">
    <location>
        <begin position="428"/>
        <end position="440"/>
    </location>
</feature>
<feature type="region of interest" description="Disordered" evidence="2">
    <location>
        <begin position="187"/>
        <end position="208"/>
    </location>
</feature>
<protein>
    <submittedName>
        <fullName evidence="3">Uncharacterized protein</fullName>
    </submittedName>
</protein>
<dbReference type="EMBL" id="ML210176">
    <property type="protein sequence ID" value="TFK26272.1"/>
    <property type="molecule type" value="Genomic_DNA"/>
</dbReference>
<feature type="region of interest" description="Disordered" evidence="2">
    <location>
        <begin position="419"/>
        <end position="632"/>
    </location>
</feature>
<gene>
    <name evidence="3" type="ORF">FA15DRAFT_702917</name>
</gene>
<feature type="region of interest" description="Disordered" evidence="2">
    <location>
        <begin position="32"/>
        <end position="78"/>
    </location>
</feature>
<keyword evidence="1" id="KW-0175">Coiled coil</keyword>
<feature type="coiled-coil region" evidence="1">
    <location>
        <begin position="100"/>
        <end position="134"/>
    </location>
</feature>
<feature type="compositionally biased region" description="Polar residues" evidence="2">
    <location>
        <begin position="443"/>
        <end position="457"/>
    </location>
</feature>
<accession>A0A5C3KZX5</accession>
<dbReference type="Proteomes" id="UP000307440">
    <property type="component" value="Unassembled WGS sequence"/>
</dbReference>
<evidence type="ECO:0000313" key="3">
    <source>
        <dbReference type="EMBL" id="TFK26272.1"/>
    </source>
</evidence>
<dbReference type="STRING" id="230819.A0A5C3KZX5"/>
<keyword evidence="4" id="KW-1185">Reference proteome</keyword>
<feature type="compositionally biased region" description="Gly residues" evidence="2">
    <location>
        <begin position="195"/>
        <end position="207"/>
    </location>
</feature>
<evidence type="ECO:0000313" key="4">
    <source>
        <dbReference type="Proteomes" id="UP000307440"/>
    </source>
</evidence>
<feature type="compositionally biased region" description="Basic residues" evidence="2">
    <location>
        <begin position="335"/>
        <end position="350"/>
    </location>
</feature>
<feature type="compositionally biased region" description="Polar residues" evidence="2">
    <location>
        <begin position="32"/>
        <end position="45"/>
    </location>
</feature>
<feature type="compositionally biased region" description="Low complexity" evidence="2">
    <location>
        <begin position="363"/>
        <end position="373"/>
    </location>
</feature>